<keyword evidence="6" id="KW-0645">Protease</keyword>
<dbReference type="InterPro" id="IPR001967">
    <property type="entry name" value="Peptidase_S11_N"/>
</dbReference>
<proteinExistence type="inferred from homology"/>
<evidence type="ECO:0000256" key="2">
    <source>
        <dbReference type="ARBA" id="ARBA00004752"/>
    </source>
</evidence>
<dbReference type="SUPFAM" id="SSF56601">
    <property type="entry name" value="beta-lactamase/transpeptidase-like"/>
    <property type="match status" value="1"/>
</dbReference>
<dbReference type="Gene3D" id="2.60.410.10">
    <property type="entry name" value="D-Ala-D-Ala carboxypeptidase, C-terminal domain"/>
    <property type="match status" value="1"/>
</dbReference>
<evidence type="ECO:0000256" key="7">
    <source>
        <dbReference type="ARBA" id="ARBA00022729"/>
    </source>
</evidence>
<evidence type="ECO:0000256" key="3">
    <source>
        <dbReference type="ARBA" id="ARBA00007164"/>
    </source>
</evidence>
<dbReference type="UniPathway" id="UPA00219"/>
<feature type="active site" evidence="13">
    <location>
        <position position="130"/>
    </location>
</feature>
<dbReference type="Pfam" id="PF07943">
    <property type="entry name" value="PBP5_C"/>
    <property type="match status" value="1"/>
</dbReference>
<dbReference type="HOGENOM" id="CLU_027070_8_2_9"/>
<evidence type="ECO:0000313" key="19">
    <source>
        <dbReference type="Proteomes" id="UP000003987"/>
    </source>
</evidence>
<dbReference type="InterPro" id="IPR037167">
    <property type="entry name" value="Peptidase_S11_C_sf"/>
</dbReference>
<dbReference type="GO" id="GO:0009252">
    <property type="term" value="P:peptidoglycan biosynthetic process"/>
    <property type="evidence" value="ECO:0007669"/>
    <property type="project" value="UniProtKB-UniPathway"/>
</dbReference>
<comment type="function">
    <text evidence="1">Removes C-terminal D-alanyl residues from sugar-peptide cell wall precursors.</text>
</comment>
<dbReference type="InterPro" id="IPR018044">
    <property type="entry name" value="Peptidase_S11"/>
</dbReference>
<evidence type="ECO:0000256" key="13">
    <source>
        <dbReference type="PIRSR" id="PIRSR618044-1"/>
    </source>
</evidence>
<evidence type="ECO:0000256" key="12">
    <source>
        <dbReference type="ARBA" id="ARBA00034000"/>
    </source>
</evidence>
<dbReference type="SUPFAM" id="SSF69189">
    <property type="entry name" value="Penicillin-binding protein associated domain"/>
    <property type="match status" value="1"/>
</dbReference>
<dbReference type="GO" id="GO:0071555">
    <property type="term" value="P:cell wall organization"/>
    <property type="evidence" value="ECO:0007669"/>
    <property type="project" value="UniProtKB-KW"/>
</dbReference>
<evidence type="ECO:0000256" key="14">
    <source>
        <dbReference type="PIRSR" id="PIRSR618044-2"/>
    </source>
</evidence>
<keyword evidence="10" id="KW-0573">Peptidoglycan synthesis</keyword>
<feature type="active site" description="Acyl-ester intermediate" evidence="13">
    <location>
        <position position="66"/>
    </location>
</feature>
<dbReference type="STRING" id="575594.HMPREF0501_01375"/>
<comment type="pathway">
    <text evidence="2">Cell wall biogenesis; peptidoglycan biosynthesis.</text>
</comment>
<dbReference type="PANTHER" id="PTHR21581">
    <property type="entry name" value="D-ALANYL-D-ALANINE CARBOXYPEPTIDASE"/>
    <property type="match status" value="1"/>
</dbReference>
<dbReference type="GO" id="GO:0008360">
    <property type="term" value="P:regulation of cell shape"/>
    <property type="evidence" value="ECO:0007669"/>
    <property type="project" value="UniProtKB-KW"/>
</dbReference>
<protein>
    <recommendedName>
        <fullName evidence="4">serine-type D-Ala-D-Ala carboxypeptidase</fullName>
        <ecNumber evidence="4">3.4.16.4</ecNumber>
    </recommendedName>
</protein>
<dbReference type="EMBL" id="GG698805">
    <property type="protein sequence ID" value="EEU29910.1"/>
    <property type="molecule type" value="Genomic_DNA"/>
</dbReference>
<dbReference type="PRINTS" id="PR00725">
    <property type="entry name" value="DADACBPTASE1"/>
</dbReference>
<keyword evidence="5 18" id="KW-0121">Carboxypeptidase</keyword>
<dbReference type="eggNOG" id="COG1686">
    <property type="taxonomic scope" value="Bacteria"/>
</dbReference>
<evidence type="ECO:0000256" key="6">
    <source>
        <dbReference type="ARBA" id="ARBA00022670"/>
    </source>
</evidence>
<comment type="catalytic activity">
    <reaction evidence="12">
        <text>Preferential cleavage: (Ac)2-L-Lys-D-Ala-|-D-Ala. Also transpeptidation of peptidyl-alanyl moieties that are N-acyl substituents of D-alanine.</text>
        <dbReference type="EC" id="3.4.16.4"/>
    </reaction>
</comment>
<evidence type="ECO:0000256" key="16">
    <source>
        <dbReference type="SAM" id="SignalP"/>
    </source>
</evidence>
<feature type="signal peptide" evidence="16">
    <location>
        <begin position="1"/>
        <end position="32"/>
    </location>
</feature>
<dbReference type="PROSITE" id="PS51257">
    <property type="entry name" value="PROKAR_LIPOPROTEIN"/>
    <property type="match status" value="1"/>
</dbReference>
<dbReference type="InterPro" id="IPR015956">
    <property type="entry name" value="Peniciliin-bd_prot_C_sf"/>
</dbReference>
<keyword evidence="8 18" id="KW-0378">Hydrolase</keyword>
<feature type="domain" description="Peptidase S11 D-Ala-D-Ala carboxypeptidase A C-terminal" evidence="17">
    <location>
        <begin position="309"/>
        <end position="412"/>
    </location>
</feature>
<dbReference type="GO" id="GO:0009002">
    <property type="term" value="F:serine-type D-Ala-D-Ala carboxypeptidase activity"/>
    <property type="evidence" value="ECO:0007669"/>
    <property type="project" value="UniProtKB-EC"/>
</dbReference>
<evidence type="ECO:0000256" key="4">
    <source>
        <dbReference type="ARBA" id="ARBA00012448"/>
    </source>
</evidence>
<dbReference type="Proteomes" id="UP000003987">
    <property type="component" value="Unassembled WGS sequence"/>
</dbReference>
<evidence type="ECO:0000256" key="11">
    <source>
        <dbReference type="ARBA" id="ARBA00023316"/>
    </source>
</evidence>
<dbReference type="Pfam" id="PF00768">
    <property type="entry name" value="Peptidase_S11"/>
    <property type="match status" value="1"/>
</dbReference>
<evidence type="ECO:0000256" key="9">
    <source>
        <dbReference type="ARBA" id="ARBA00022960"/>
    </source>
</evidence>
<evidence type="ECO:0000256" key="1">
    <source>
        <dbReference type="ARBA" id="ARBA00003217"/>
    </source>
</evidence>
<feature type="chain" id="PRO_5002986047" description="serine-type D-Ala-D-Ala carboxypeptidase" evidence="16">
    <location>
        <begin position="33"/>
        <end position="417"/>
    </location>
</feature>
<keyword evidence="9" id="KW-0133">Cell shape</keyword>
<gene>
    <name evidence="18" type="ORF">HMPREF0501_01375</name>
</gene>
<evidence type="ECO:0000313" key="18">
    <source>
        <dbReference type="EMBL" id="EEU29910.1"/>
    </source>
</evidence>
<keyword evidence="11" id="KW-0961">Cell wall biogenesis/degradation</keyword>
<dbReference type="PANTHER" id="PTHR21581:SF11">
    <property type="entry name" value="D-ALANYL-D-ALANINE CARBOXYPEPTIDASE DACA"/>
    <property type="match status" value="1"/>
</dbReference>
<evidence type="ECO:0000256" key="5">
    <source>
        <dbReference type="ARBA" id="ARBA00022645"/>
    </source>
</evidence>
<evidence type="ECO:0000256" key="10">
    <source>
        <dbReference type="ARBA" id="ARBA00022984"/>
    </source>
</evidence>
<name>C7XX90_9LACO</name>
<dbReference type="SMART" id="SM00936">
    <property type="entry name" value="PBP5_C"/>
    <property type="match status" value="1"/>
</dbReference>
<dbReference type="RefSeq" id="WP_006917258.1">
    <property type="nucleotide sequence ID" value="NZ_GG698805.1"/>
</dbReference>
<comment type="similarity">
    <text evidence="3 15">Belongs to the peptidase S11 family.</text>
</comment>
<accession>C7XX90</accession>
<keyword evidence="19" id="KW-1185">Reference proteome</keyword>
<evidence type="ECO:0000259" key="17">
    <source>
        <dbReference type="SMART" id="SM00936"/>
    </source>
</evidence>
<feature type="binding site" evidence="14">
    <location>
        <position position="257"/>
    </location>
    <ligand>
        <name>substrate</name>
    </ligand>
</feature>
<feature type="active site" description="Proton acceptor" evidence="13">
    <location>
        <position position="69"/>
    </location>
</feature>
<evidence type="ECO:0000256" key="8">
    <source>
        <dbReference type="ARBA" id="ARBA00022801"/>
    </source>
</evidence>
<reference evidence="18 19" key="1">
    <citation type="submission" date="2009-06" db="EMBL/GenBank/DDBJ databases">
        <title>The Genome Sequence of Lactobacillus coleohominis strain 101-4-CHN.</title>
        <authorList>
            <consortium name="The Broad Institute Genome Sequencing Platform"/>
            <person name="Ward D."/>
            <person name="Young S.K."/>
            <person name="Zeng Q."/>
            <person name="Koehrsen M."/>
            <person name="Alvarado L."/>
            <person name="Berlin A."/>
            <person name="Borenstein D."/>
            <person name="Chen Z."/>
            <person name="Engels R."/>
            <person name="Freedman E."/>
            <person name="Gellesch M."/>
            <person name="Goldberg J."/>
            <person name="Griggs A."/>
            <person name="Gujja S."/>
            <person name="Heiman D."/>
            <person name="Hepburn T."/>
            <person name="Howarth C."/>
            <person name="Jen D."/>
            <person name="Larson L."/>
            <person name="Lewis B."/>
            <person name="Mehta T."/>
            <person name="Park D."/>
            <person name="Pearson M."/>
            <person name="Roberts A."/>
            <person name="Saif S."/>
            <person name="Shea T."/>
            <person name="Shenoy N."/>
            <person name="Sisk P."/>
            <person name="Stolte C."/>
            <person name="Sykes S."/>
            <person name="Walk T."/>
            <person name="White J."/>
            <person name="Yandava C."/>
            <person name="Liu Y."/>
            <person name="Xu Q."/>
            <person name="Lander E."/>
            <person name="Nusbaum C."/>
            <person name="Galagan J."/>
            <person name="Birren B."/>
        </authorList>
    </citation>
    <scope>NUCLEOTIDE SEQUENCE [LARGE SCALE GENOMIC DNA]</scope>
    <source>
        <strain evidence="18 19">101-4-CHN</strain>
    </source>
</reference>
<organism evidence="18 19">
    <name type="scientific">Limosilactobacillus coleohominis 101-4-CHN</name>
    <dbReference type="NCBI Taxonomy" id="575594"/>
    <lineage>
        <taxon>Bacteria</taxon>
        <taxon>Bacillati</taxon>
        <taxon>Bacillota</taxon>
        <taxon>Bacilli</taxon>
        <taxon>Lactobacillales</taxon>
        <taxon>Lactobacillaceae</taxon>
        <taxon>Limosilactobacillus</taxon>
    </lineage>
</organism>
<dbReference type="GO" id="GO:0006508">
    <property type="term" value="P:proteolysis"/>
    <property type="evidence" value="ECO:0007669"/>
    <property type="project" value="UniProtKB-KW"/>
</dbReference>
<dbReference type="EC" id="3.4.16.4" evidence="4"/>
<dbReference type="Gene3D" id="3.40.710.10">
    <property type="entry name" value="DD-peptidase/beta-lactamase superfamily"/>
    <property type="match status" value="1"/>
</dbReference>
<keyword evidence="7 16" id="KW-0732">Signal</keyword>
<evidence type="ECO:0000256" key="15">
    <source>
        <dbReference type="RuleBase" id="RU004016"/>
    </source>
</evidence>
<dbReference type="InterPro" id="IPR012338">
    <property type="entry name" value="Beta-lactam/transpept-like"/>
</dbReference>
<dbReference type="AlphaFoldDB" id="C7XX90"/>
<dbReference type="InterPro" id="IPR012907">
    <property type="entry name" value="Peptidase_S11_C"/>
</dbReference>
<sequence length="417" mass="45269">MKKRLMQLGLLLATFVMIFSCFTAAFISTAQADQTKLEAKAAITMDAQTGQILFQQNANQKLAVASCTKILTLAVIEQDIADGKLSWNQKIKINRKVAKTSTDWHFSNVELKAGHRYTVRSLCESMMIVSADGSAEALALASAGSTAAFNKKMQAVAKKAGVHDAKIYNMIGLSNGELGSNGIKGVSKKAENAFSAKDMALISRYLVTKYPDALNITKATNVEFKVDDKQSYNMLNINGMLPNNGNAPKNGTMDGLKTGSTDKAGNCFVGTGVFNNRRLITVVLGTDIHDYSKQFKETNKMLEAVQGAYQPVTLKQPSDLKKLTNQVRVAHGKRKTVKIGLKQTAALWLPKGSKINQVSGQLTLSKGKRTIGQHKLRVPLKKGETVGQIKVTPIKGQPSLHLPVVSQQNVTKKSLMN</sequence>